<evidence type="ECO:0000313" key="1">
    <source>
        <dbReference type="EMBL" id="KLU05307.1"/>
    </source>
</evidence>
<dbReference type="Proteomes" id="UP000036367">
    <property type="component" value="Unassembled WGS sequence"/>
</dbReference>
<dbReference type="EMBL" id="LECT01000020">
    <property type="protein sequence ID" value="KLU05307.1"/>
    <property type="molecule type" value="Genomic_DNA"/>
</dbReference>
<proteinExistence type="predicted"/>
<protein>
    <submittedName>
        <fullName evidence="1">Uncharacterized protein</fullName>
    </submittedName>
</protein>
<name>A0A0J1BFF4_RHOIS</name>
<evidence type="ECO:0000313" key="2">
    <source>
        <dbReference type="Proteomes" id="UP000036367"/>
    </source>
</evidence>
<accession>A0A0J1BFF4</accession>
<comment type="caution">
    <text evidence="1">The sequence shown here is derived from an EMBL/GenBank/DDBJ whole genome shotgun (WGS) entry which is preliminary data.</text>
</comment>
<dbReference type="STRING" id="595434.RISK_002670"/>
<gene>
    <name evidence="1" type="ORF">RISK_002670</name>
</gene>
<reference evidence="1" key="1">
    <citation type="submission" date="2015-05" db="EMBL/GenBank/DDBJ databases">
        <title>Permanent draft genome of Rhodopirellula islandicus K833.</title>
        <authorList>
            <person name="Kizina J."/>
            <person name="Richter M."/>
            <person name="Glockner F.O."/>
            <person name="Harder J."/>
        </authorList>
    </citation>
    <scope>NUCLEOTIDE SEQUENCE [LARGE SCALE GENOMIC DNA]</scope>
    <source>
        <strain evidence="1">K833</strain>
    </source>
</reference>
<sequence length="40" mass="4354">MVSFGAWLATENNVPCRSSLRSVWPVSLPGTFEKEMVAGV</sequence>
<keyword evidence="2" id="KW-1185">Reference proteome</keyword>
<dbReference type="AlphaFoldDB" id="A0A0J1BFF4"/>
<organism evidence="1 2">
    <name type="scientific">Rhodopirellula islandica</name>
    <dbReference type="NCBI Taxonomy" id="595434"/>
    <lineage>
        <taxon>Bacteria</taxon>
        <taxon>Pseudomonadati</taxon>
        <taxon>Planctomycetota</taxon>
        <taxon>Planctomycetia</taxon>
        <taxon>Pirellulales</taxon>
        <taxon>Pirellulaceae</taxon>
        <taxon>Rhodopirellula</taxon>
    </lineage>
</organism>
<dbReference type="PATRIC" id="fig|595434.4.peg.2541"/>